<evidence type="ECO:0000313" key="2">
    <source>
        <dbReference type="EMBL" id="AMD90231.1"/>
    </source>
</evidence>
<feature type="region of interest" description="Disordered" evidence="1">
    <location>
        <begin position="846"/>
        <end position="875"/>
    </location>
</feature>
<evidence type="ECO:0000313" key="3">
    <source>
        <dbReference type="Proteomes" id="UP000069241"/>
    </source>
</evidence>
<proteinExistence type="predicted"/>
<dbReference type="KEGG" id="dfi:AXF13_08910"/>
<name>A0A109W4F8_9BACT</name>
<organism evidence="2 3">
    <name type="scientific">Desulfovibrio fairfieldensis</name>
    <dbReference type="NCBI Taxonomy" id="44742"/>
    <lineage>
        <taxon>Bacteria</taxon>
        <taxon>Pseudomonadati</taxon>
        <taxon>Thermodesulfobacteriota</taxon>
        <taxon>Desulfovibrionia</taxon>
        <taxon>Desulfovibrionales</taxon>
        <taxon>Desulfovibrionaceae</taxon>
        <taxon>Desulfovibrio</taxon>
    </lineage>
</organism>
<reference evidence="3" key="1">
    <citation type="submission" date="2016-02" db="EMBL/GenBank/DDBJ databases">
        <authorList>
            <person name="Holder M.E."/>
            <person name="Ajami N.J."/>
            <person name="Petrosino J.F."/>
        </authorList>
    </citation>
    <scope>NUCLEOTIDE SEQUENCE [LARGE SCALE GENOMIC DNA]</scope>
    <source>
        <strain evidence="3">CCUG 45958</strain>
    </source>
</reference>
<evidence type="ECO:0000256" key="1">
    <source>
        <dbReference type="SAM" id="MobiDB-lite"/>
    </source>
</evidence>
<dbReference type="Proteomes" id="UP000069241">
    <property type="component" value="Chromosome"/>
</dbReference>
<feature type="region of interest" description="Disordered" evidence="1">
    <location>
        <begin position="880"/>
        <end position="899"/>
    </location>
</feature>
<gene>
    <name evidence="2" type="ORF">AXF13_08910</name>
</gene>
<sequence>MTQESSTNTTQSSTPFMSVVGQQEEAAHNEALNSNPFLDFVKSPVQLHAPDAVQSAENTEAQARRVLSYTLGKSQDAAVTAFKVREGKGIPTYTSLEDEKLATGAAHELALEAMGDFSTDTVQVLGDLDSASLIHTEVPLADQFNKLLSAPADLFHKGVETINRSRTGRELVNALPRAPLNIAESAYQGVQALGGAMQAVGMRDAGAAVEAFGRRQADVSRALLAELLPSAGRLSNEEIRKDWTTLLSDEGLAAVVGNVGDMAAKMLPTIAAYVANPAAGAVMGGSQEGAAHYEQLRRDDVPVVNSLLSAAAFGMATGLLERTGLDAMLPQMAPRTGKHLVERAMNVAGARLDQAVAQLPPKIQAAINTLRAAAVEGATEYAENPIQGALEGIAKNEDAAQIWGRALEGAKDWTPILYAGIMGGGMRAIAGRNPGTEQPAIDLADYPPEQRGVAAAIAEVAGQEAEAGQRLALGEALSRAAEVGDATKLKGKSREAFEAAYGNLVPQDARTVFLDPQSLTSFAQGEYARSQEPVQEEVPAPTMSPDTPAQLSQLGLTVEQVQAAMSSGAPVEVQLVRILSLPAGPERAALLDAVRQKPDGLTGEEARLFNPAEQLDAAALRLAERREQSRALRAEESRLRQEFMGAGFPAHVAERYTALQRANAEAFRARYGADPVETLRIRSFAQGEQAQGAAALAQAMYRNNAATLQGFVDEVLAGTPQDKKSYFGLGTAGRTDLNIPDSEIILASDQVRHIKSGHPDFNAWSAIPEVIVRGEPTPLAQNKVTGGRAIAFTLNEGKESLVVVAAPQEGKFLGRRLVVLTAFRDSAAKVENWLEQNKGAAFYQSAGGSPAYPSPRGGDPSALKSGSSDENISLLSPESKPLAQDQGMQERRGQVDFQTTPEGEVQALVTLFDSKDLSTVLHESTHIFTRQLEEIAGQGNEAAAADVRALREWAGVSSEGPLTPEEYRSFQEAVATAGEAYFMEGKAPSAKLRRVFAGFRDWLLNIYKNMRAIFSSAGFENHRLTDDVRAVFDRMLTTDDILSRSRERMDLLDGAARVNAELSLEDQAELDARLAEAAEDAVIAMNKATLRDRQKRLHEYRDIARTAVGQEQFWETVDYLSGKTGPGLDRQALEREYGKEAVRELSRARRGLVRENGLPLDLAAQEMGWQDTDALWNALYDRLALQGQSKRGQIEDMAQAMLAGDDSLREQSVDQMAGDAYGDYLDALDKSLGKLLAKKRAPTPESVKRLADSLATPRKVLIFQAQEQISRSRVSDIRPDTYNAALRKGQRRLQQALRKGDLVESLELLNAARLSNELYVQAVKARKQIEAVTRRARKAAAIKPDKIDSLAREGLRRIMERFSLARMPEGERDSAAESLSLREIINALNPDADLIMESDGSQAQAEGQNILADAFPEWLLNEAAPLTDSGPARNRNALPYGELPLTQLEDVNELVSHLEHAGRAMNRASRESEAARIEVQAVEAAAPMQGLKPVSIAEEGSAREKWQRLSRKFLSEHESLSSIFLRADGFSNIGPKGKAGLNEQELLQPLLDGENQKKLLWRDISTRLSGPVEQLVTRMADLNERFGEKLGGVTRADGSALRVPEKMRQAGRSWTPEQVFGLALQMGNQSNMDRLHAGFPDLDMESVAVLLGDDAAYHLFGADAAPVDTPRPGLLTAADWRAIQGIWDAVNSLWPDTVDTRRKLYGFAPKKVEGVPMTLRVGDEVVELPGGYFPAKYDQRLSETAAARQEREDILRSGQAGFTAPAARHGHTMTRAAHAPGEALRLDLGQIMQHFEDATTFIALGPAVRHVDRVTRNPVWKAAYVQAFGEQEYNAIRENLKGMVNKERNQTAGQDIAQVFRKMVTYYGLSWNLNTVMMQTDALMKSMADQGARPVLEGLGKLLRPGALDLVRDIESVSPYMESRSRNIDRDLAQGVTDMAKQAKQRKLISLAGAAHTVEQVADVGLAPMRCMDMAVSSALWIGAYNAKMRELNPGGKAGIDTSSEHHKAAVDHADKMVKRSNPDYDATSRTKFMRDPGYSWFNMFSSAVEMIFQRQRLALQAVQAGKLSAPQYARYQLYDMILPATAFYLMGEAMTAVFGSDDDKKKRDKKGVTRRYLEGLADYAAPVIPVAGPALSSWFINGRQSQGRNVLDKPVRLGLKVGDKARALADPKLRGKKREKAERALAYSIIDLGGFFARIPVRRFVKYGEKVGNALRE</sequence>
<dbReference type="EMBL" id="CP014229">
    <property type="protein sequence ID" value="AMD90231.1"/>
    <property type="molecule type" value="Genomic_DNA"/>
</dbReference>
<evidence type="ECO:0008006" key="4">
    <source>
        <dbReference type="Google" id="ProtNLM"/>
    </source>
</evidence>
<feature type="compositionally biased region" description="Polar residues" evidence="1">
    <location>
        <begin position="864"/>
        <end position="875"/>
    </location>
</feature>
<accession>A0A109W4F8</accession>
<dbReference type="RefSeq" id="WP_062252699.1">
    <property type="nucleotide sequence ID" value="NZ_CP014229.1"/>
</dbReference>
<dbReference type="STRING" id="44742.AXF13_08910"/>
<protein>
    <recommendedName>
        <fullName evidence="4">Phage MuF C-terminal domain-containing protein</fullName>
    </recommendedName>
</protein>
<keyword evidence="3" id="KW-1185">Reference proteome</keyword>